<feature type="binding site" evidence="9">
    <location>
        <position position="375"/>
    </location>
    <ligand>
        <name>Mg(2+)</name>
        <dbReference type="ChEBI" id="CHEBI:18420"/>
    </ligand>
</feature>
<feature type="binding site" evidence="9">
    <location>
        <begin position="324"/>
        <end position="328"/>
    </location>
    <ligand>
        <name>ATP</name>
        <dbReference type="ChEBI" id="CHEBI:30616"/>
    </ligand>
</feature>
<feature type="site" description="Transition state stabilizer" evidence="9">
    <location>
        <position position="237"/>
    </location>
</feature>
<reference evidence="12 13" key="1">
    <citation type="submission" date="2023-07" db="EMBL/GenBank/DDBJ databases">
        <title>Sorghum-associated microbial communities from plants grown in Nebraska, USA.</title>
        <authorList>
            <person name="Schachtman D."/>
        </authorList>
    </citation>
    <scope>NUCLEOTIDE SEQUENCE [LARGE SCALE GENOMIC DNA]</scope>
    <source>
        <strain evidence="12 13">584</strain>
    </source>
</reference>
<organism evidence="12 13">
    <name type="scientific">Inquilinus ginsengisoli</name>
    <dbReference type="NCBI Taxonomy" id="363840"/>
    <lineage>
        <taxon>Bacteria</taxon>
        <taxon>Pseudomonadati</taxon>
        <taxon>Pseudomonadota</taxon>
        <taxon>Alphaproteobacteria</taxon>
        <taxon>Rhodospirillales</taxon>
        <taxon>Rhodospirillaceae</taxon>
        <taxon>Inquilinus</taxon>
    </lineage>
</organism>
<feature type="binding site" evidence="9">
    <location>
        <begin position="204"/>
        <end position="208"/>
    </location>
    <ligand>
        <name>ATP</name>
        <dbReference type="ChEBI" id="CHEBI:30616"/>
    </ligand>
</feature>
<evidence type="ECO:0000256" key="6">
    <source>
        <dbReference type="ARBA" id="ARBA00022777"/>
    </source>
</evidence>
<evidence type="ECO:0000256" key="9">
    <source>
        <dbReference type="HAMAP-Rule" id="MF_00020"/>
    </source>
</evidence>
<dbReference type="InterPro" id="IPR043129">
    <property type="entry name" value="ATPase_NBD"/>
</dbReference>
<feature type="binding site" evidence="9">
    <location>
        <position position="89"/>
    </location>
    <ligand>
        <name>substrate</name>
    </ligand>
</feature>
<keyword evidence="7 9" id="KW-0067">ATP-binding</keyword>
<keyword evidence="6 9" id="KW-0418">Kinase</keyword>
<comment type="similarity">
    <text evidence="1 9 10">Belongs to the acetokinase family.</text>
</comment>
<name>A0ABU1JRT3_9PROT</name>
<feature type="compositionally biased region" description="Low complexity" evidence="11">
    <location>
        <begin position="46"/>
        <end position="61"/>
    </location>
</feature>
<dbReference type="PRINTS" id="PR00471">
    <property type="entry name" value="ACETATEKNASE"/>
</dbReference>
<proteinExistence type="inferred from homology"/>
<gene>
    <name evidence="9" type="primary">ackA</name>
    <name evidence="12" type="ORF">E9232_003851</name>
</gene>
<keyword evidence="2 9" id="KW-0963">Cytoplasm</keyword>
<keyword evidence="4 9" id="KW-0479">Metal-binding</keyword>
<evidence type="ECO:0000313" key="12">
    <source>
        <dbReference type="EMBL" id="MDR6291325.1"/>
    </source>
</evidence>
<dbReference type="Pfam" id="PF00871">
    <property type="entry name" value="Acetate_kinase"/>
    <property type="match status" value="1"/>
</dbReference>
<protein>
    <recommendedName>
        <fullName evidence="9">Acetate kinase</fullName>
        <ecNumber evidence="9">2.7.2.1</ecNumber>
    </recommendedName>
    <alternativeName>
        <fullName evidence="9">Acetokinase</fullName>
    </alternativeName>
</protein>
<evidence type="ECO:0000256" key="8">
    <source>
        <dbReference type="ARBA" id="ARBA00022842"/>
    </source>
</evidence>
<dbReference type="HAMAP" id="MF_00020">
    <property type="entry name" value="Acetate_kinase"/>
    <property type="match status" value="1"/>
</dbReference>
<dbReference type="PANTHER" id="PTHR21060">
    <property type="entry name" value="ACETATE KINASE"/>
    <property type="match status" value="1"/>
</dbReference>
<dbReference type="GO" id="GO:0008776">
    <property type="term" value="F:acetate kinase activity"/>
    <property type="evidence" value="ECO:0007669"/>
    <property type="project" value="UniProtKB-EC"/>
</dbReference>
<dbReference type="RefSeq" id="WP_309796413.1">
    <property type="nucleotide sequence ID" value="NZ_JAVDPW010000006.1"/>
</dbReference>
<dbReference type="EMBL" id="JAVDPW010000006">
    <property type="protein sequence ID" value="MDR6291325.1"/>
    <property type="molecule type" value="Genomic_DNA"/>
</dbReference>
<dbReference type="PROSITE" id="PS01075">
    <property type="entry name" value="ACETATE_KINASE_1"/>
    <property type="match status" value="1"/>
</dbReference>
<dbReference type="PANTHER" id="PTHR21060:SF21">
    <property type="entry name" value="ACETATE KINASE"/>
    <property type="match status" value="1"/>
</dbReference>
<comment type="subcellular location">
    <subcellularLocation>
        <location evidence="9">Cytoplasm</location>
    </subcellularLocation>
</comment>
<dbReference type="EC" id="2.7.2.1" evidence="9"/>
<dbReference type="Gene3D" id="3.30.420.40">
    <property type="match status" value="2"/>
</dbReference>
<dbReference type="InterPro" id="IPR004372">
    <property type="entry name" value="Ac/propionate_kinase"/>
</dbReference>
<dbReference type="PIRSF" id="PIRSF000722">
    <property type="entry name" value="Acetate_prop_kin"/>
    <property type="match status" value="1"/>
</dbReference>
<keyword evidence="8 9" id="KW-0460">Magnesium</keyword>
<evidence type="ECO:0000313" key="13">
    <source>
        <dbReference type="Proteomes" id="UP001262410"/>
    </source>
</evidence>
<keyword evidence="13" id="KW-1185">Reference proteome</keyword>
<comment type="caution">
    <text evidence="9">Lacks conserved residue(s) required for the propagation of feature annotation.</text>
</comment>
<dbReference type="InterPro" id="IPR000890">
    <property type="entry name" value="Aliphatic_acid_kin_short-chain"/>
</dbReference>
<evidence type="ECO:0000256" key="4">
    <source>
        <dbReference type="ARBA" id="ARBA00022723"/>
    </source>
</evidence>
<feature type="binding site" evidence="9">
    <location>
        <position position="16"/>
    </location>
    <ligand>
        <name>ATP</name>
        <dbReference type="ChEBI" id="CHEBI:30616"/>
    </ligand>
</feature>
<evidence type="ECO:0000256" key="11">
    <source>
        <dbReference type="SAM" id="MobiDB-lite"/>
    </source>
</evidence>
<evidence type="ECO:0000256" key="7">
    <source>
        <dbReference type="ARBA" id="ARBA00022840"/>
    </source>
</evidence>
<dbReference type="NCBIfam" id="TIGR00016">
    <property type="entry name" value="ackA"/>
    <property type="match status" value="1"/>
</dbReference>
<feature type="site" description="Transition state stabilizer" evidence="9">
    <location>
        <position position="177"/>
    </location>
</feature>
<comment type="pathway">
    <text evidence="9">Metabolic intermediate biosynthesis; acetyl-CoA biosynthesis; acetyl-CoA from acetate: step 1/2.</text>
</comment>
<dbReference type="SUPFAM" id="SSF53067">
    <property type="entry name" value="Actin-like ATPase domain"/>
    <property type="match status" value="2"/>
</dbReference>
<feature type="region of interest" description="Disordered" evidence="11">
    <location>
        <begin position="41"/>
        <end position="61"/>
    </location>
</feature>
<keyword evidence="3 9" id="KW-0808">Transferase</keyword>
<sequence length="398" mass="41633">MIDAVLVLNAGSSSLKFALYERDGLALLCRGGISEIGRAGKVKTSGPRAAGLTAGGAPPTGADRDAVTRWLVSAIRRLDGVTLAAAGHRVVHGGARFSAPVRIDPAVMAELETLIPLAPNHQQHNLAAIAAVEAAWPGLPQVACFDTAFHRTLPRLAQLFPLPRELTEQGIIRYGFHGLSYEYIAGLLPDLLGTRASGRVIVAHLGSGASLCAMANRASIATTMGFTALDGLMMGTRCGAIDPGIVLYLLNQRTMSPAAVDDLLNTRSGLLGVSGSSSDVHVLEESTDPHAAEALELFAYRVVREAGSLVAALGGLDAFVFTAGIGEHSARLRRMICQGMAWAGLQLDAGRNDRAEGRISRDGSPVDILVVPTDEELPIARSLERLIGGDASQQGDTG</sequence>
<feature type="active site" description="Proton donor/acceptor" evidence="9">
    <location>
        <position position="146"/>
    </location>
</feature>
<comment type="cofactor">
    <cofactor evidence="9">
        <name>Mg(2+)</name>
        <dbReference type="ChEBI" id="CHEBI:18420"/>
    </cofactor>
    <cofactor evidence="9">
        <name>Mn(2+)</name>
        <dbReference type="ChEBI" id="CHEBI:29035"/>
    </cofactor>
    <text evidence="9">Mg(2+). Can also accept Mn(2+).</text>
</comment>
<evidence type="ECO:0000256" key="1">
    <source>
        <dbReference type="ARBA" id="ARBA00008748"/>
    </source>
</evidence>
<accession>A0ABU1JRT3</accession>
<dbReference type="Proteomes" id="UP001262410">
    <property type="component" value="Unassembled WGS sequence"/>
</dbReference>
<dbReference type="InterPro" id="IPR023865">
    <property type="entry name" value="Aliphatic_acid_kinase_CS"/>
</dbReference>
<comment type="caution">
    <text evidence="12">The sequence shown here is derived from an EMBL/GenBank/DDBJ whole genome shotgun (WGS) entry which is preliminary data.</text>
</comment>
<evidence type="ECO:0000256" key="2">
    <source>
        <dbReference type="ARBA" id="ARBA00022490"/>
    </source>
</evidence>
<evidence type="ECO:0000256" key="10">
    <source>
        <dbReference type="RuleBase" id="RU003835"/>
    </source>
</evidence>
<comment type="catalytic activity">
    <reaction evidence="9">
        <text>acetate + ATP = acetyl phosphate + ADP</text>
        <dbReference type="Rhea" id="RHEA:11352"/>
        <dbReference type="ChEBI" id="CHEBI:22191"/>
        <dbReference type="ChEBI" id="CHEBI:30089"/>
        <dbReference type="ChEBI" id="CHEBI:30616"/>
        <dbReference type="ChEBI" id="CHEBI:456216"/>
        <dbReference type="EC" id="2.7.2.1"/>
    </reaction>
</comment>
<comment type="function">
    <text evidence="9">Catalyzes the formation of acetyl phosphate from acetate and ATP. Can also catalyze the reverse reaction.</text>
</comment>
<evidence type="ECO:0000256" key="5">
    <source>
        <dbReference type="ARBA" id="ARBA00022741"/>
    </source>
</evidence>
<evidence type="ECO:0000256" key="3">
    <source>
        <dbReference type="ARBA" id="ARBA00022679"/>
    </source>
</evidence>
<comment type="subunit">
    <text evidence="9">Homodimer.</text>
</comment>
<feature type="binding site" evidence="9">
    <location>
        <position position="9"/>
    </location>
    <ligand>
        <name>Mg(2+)</name>
        <dbReference type="ChEBI" id="CHEBI:18420"/>
    </ligand>
</feature>
<keyword evidence="5 9" id="KW-0547">Nucleotide-binding</keyword>